<dbReference type="InterPro" id="IPR027417">
    <property type="entry name" value="P-loop_NTPase"/>
</dbReference>
<feature type="domain" description="ABC transporter" evidence="9">
    <location>
        <begin position="332"/>
        <end position="568"/>
    </location>
</feature>
<evidence type="ECO:0000256" key="7">
    <source>
        <dbReference type="ARBA" id="ARBA00023136"/>
    </source>
</evidence>
<dbReference type="SMART" id="SM00382">
    <property type="entry name" value="AAA"/>
    <property type="match status" value="1"/>
</dbReference>
<dbReference type="SUPFAM" id="SSF90123">
    <property type="entry name" value="ABC transporter transmembrane region"/>
    <property type="match status" value="1"/>
</dbReference>
<evidence type="ECO:0000256" key="1">
    <source>
        <dbReference type="ARBA" id="ARBA00004651"/>
    </source>
</evidence>
<dbReference type="PROSITE" id="PS50893">
    <property type="entry name" value="ABC_TRANSPORTER_2"/>
    <property type="match status" value="1"/>
</dbReference>
<dbReference type="InterPro" id="IPR017871">
    <property type="entry name" value="ABC_transporter-like_CS"/>
</dbReference>
<evidence type="ECO:0000256" key="3">
    <source>
        <dbReference type="ARBA" id="ARBA00022692"/>
    </source>
</evidence>
<dbReference type="GO" id="GO:0030256">
    <property type="term" value="C:type I protein secretion system complex"/>
    <property type="evidence" value="ECO:0007669"/>
    <property type="project" value="InterPro"/>
</dbReference>
<evidence type="ECO:0000256" key="4">
    <source>
        <dbReference type="ARBA" id="ARBA00022741"/>
    </source>
</evidence>
<dbReference type="GO" id="GO:0005524">
    <property type="term" value="F:ATP binding"/>
    <property type="evidence" value="ECO:0007669"/>
    <property type="project" value="UniProtKB-KW"/>
</dbReference>
<dbReference type="InterPro" id="IPR003439">
    <property type="entry name" value="ABC_transporter-like_ATP-bd"/>
</dbReference>
<accession>A0A5C8P8K8</accession>
<dbReference type="PROSITE" id="PS00211">
    <property type="entry name" value="ABC_TRANSPORTER_1"/>
    <property type="match status" value="1"/>
</dbReference>
<evidence type="ECO:0000259" key="10">
    <source>
        <dbReference type="PROSITE" id="PS50929"/>
    </source>
</evidence>
<dbReference type="GO" id="GO:0015421">
    <property type="term" value="F:ABC-type oligopeptide transporter activity"/>
    <property type="evidence" value="ECO:0007669"/>
    <property type="project" value="TreeGrafter"/>
</dbReference>
<evidence type="ECO:0000256" key="5">
    <source>
        <dbReference type="ARBA" id="ARBA00022840"/>
    </source>
</evidence>
<organism evidence="11 12">
    <name type="scientific">Vineibacter terrae</name>
    <dbReference type="NCBI Taxonomy" id="2586908"/>
    <lineage>
        <taxon>Bacteria</taxon>
        <taxon>Pseudomonadati</taxon>
        <taxon>Pseudomonadota</taxon>
        <taxon>Alphaproteobacteria</taxon>
        <taxon>Hyphomicrobiales</taxon>
        <taxon>Vineibacter</taxon>
    </lineage>
</organism>
<dbReference type="NCBIfam" id="TIGR01842">
    <property type="entry name" value="type_I_sec_PrtD"/>
    <property type="match status" value="1"/>
</dbReference>
<evidence type="ECO:0000313" key="11">
    <source>
        <dbReference type="EMBL" id="TXL69894.1"/>
    </source>
</evidence>
<dbReference type="InterPro" id="IPR010128">
    <property type="entry name" value="ATPase_T1SS_PrtD-like"/>
</dbReference>
<dbReference type="GO" id="GO:0016887">
    <property type="term" value="F:ATP hydrolysis activity"/>
    <property type="evidence" value="ECO:0007669"/>
    <property type="project" value="InterPro"/>
</dbReference>
<keyword evidence="5" id="KW-0067">ATP-binding</keyword>
<dbReference type="GO" id="GO:0030253">
    <property type="term" value="P:protein secretion by the type I secretion system"/>
    <property type="evidence" value="ECO:0007669"/>
    <property type="project" value="InterPro"/>
</dbReference>
<evidence type="ECO:0000256" key="8">
    <source>
        <dbReference type="SAM" id="Phobius"/>
    </source>
</evidence>
<dbReference type="Gene3D" id="3.40.50.300">
    <property type="entry name" value="P-loop containing nucleotide triphosphate hydrolases"/>
    <property type="match status" value="1"/>
</dbReference>
<gene>
    <name evidence="11" type="ORF">FHP25_36910</name>
</gene>
<keyword evidence="3 8" id="KW-0812">Transmembrane</keyword>
<evidence type="ECO:0000256" key="2">
    <source>
        <dbReference type="ARBA" id="ARBA00005417"/>
    </source>
</evidence>
<dbReference type="InterPro" id="IPR039421">
    <property type="entry name" value="Type_1_exporter"/>
</dbReference>
<feature type="transmembrane region" description="Helical" evidence="8">
    <location>
        <begin position="158"/>
        <end position="177"/>
    </location>
</feature>
<protein>
    <submittedName>
        <fullName evidence="11">Type I secretion system permease/ATPase</fullName>
    </submittedName>
</protein>
<keyword evidence="6 8" id="KW-1133">Transmembrane helix</keyword>
<keyword evidence="7 8" id="KW-0472">Membrane</keyword>
<dbReference type="EMBL" id="VDUZ01000069">
    <property type="protein sequence ID" value="TXL69894.1"/>
    <property type="molecule type" value="Genomic_DNA"/>
</dbReference>
<dbReference type="AlphaFoldDB" id="A0A5C8P8K8"/>
<dbReference type="GO" id="GO:0005886">
    <property type="term" value="C:plasma membrane"/>
    <property type="evidence" value="ECO:0007669"/>
    <property type="project" value="UniProtKB-SubCell"/>
</dbReference>
<dbReference type="PROSITE" id="PS50929">
    <property type="entry name" value="ABC_TM1F"/>
    <property type="match status" value="1"/>
</dbReference>
<dbReference type="PANTHER" id="PTHR43394">
    <property type="entry name" value="ATP-DEPENDENT PERMEASE MDL1, MITOCHONDRIAL"/>
    <property type="match status" value="1"/>
</dbReference>
<dbReference type="InterPro" id="IPR003593">
    <property type="entry name" value="AAA+_ATPase"/>
</dbReference>
<dbReference type="OrthoDB" id="5288404at2"/>
<dbReference type="PANTHER" id="PTHR43394:SF1">
    <property type="entry name" value="ATP-BINDING CASSETTE SUB-FAMILY B MEMBER 10, MITOCHONDRIAL"/>
    <property type="match status" value="1"/>
</dbReference>
<sequence>MLDHKHNLLWLESRPYRAAFVSLLVFSFIISLTSLTPTLFMLQIYERVMHSRNEATLLALVIIVIGLLAMWTLMEAVRTTVLRRLAVSLHNGVSKKIFDAINRRSEKFSSVARNTMLQDINVMRDFVGGNLLVQLLDLCFAPLFVAVAFLFHPLLGVALLVLVIVIVSLTVAHQWLVRTSIQRAQLSGAHATDLGRSIIANAETIRVMGMLPALVSRWHRKQTEILGWQSSGWVRAELIVDILRFIRHAQSPVMMTAGVLLFLEQQAGGGVILAASVLSSRAIQPIDGVVSGWRSFWTMRLAANRIDMLLQEAAKDDGERFSLPRPAGPLIVSRASVVAPNRDSLILNDVSFTAERSRVVGIVGSSGAGKSTLAKLLVGIWRPWRGAVTLDGHDLAHWDQDDLGRHLGYVPQDVELLAGTVAENIGRFQDSGGLDHEAVLEAVELAGIQDVIRGLPDGLNTRLGPDGHVLSGGQRQRIALARAAYGNPSLLVLDEPNSNLDAIGEENLAKTMARLRDRGAIVIIVTHRMNMINYCDDVLVMQSGTVHAFGARDQIVARLANNRTPQKLSLVRAGT</sequence>
<feature type="transmembrane region" description="Helical" evidence="8">
    <location>
        <begin position="131"/>
        <end position="151"/>
    </location>
</feature>
<comment type="subcellular location">
    <subcellularLocation>
        <location evidence="1">Cell membrane</location>
        <topology evidence="1">Multi-pass membrane protein</topology>
    </subcellularLocation>
</comment>
<keyword evidence="12" id="KW-1185">Reference proteome</keyword>
<feature type="transmembrane region" description="Helical" evidence="8">
    <location>
        <begin position="57"/>
        <end position="74"/>
    </location>
</feature>
<keyword evidence="4" id="KW-0547">Nucleotide-binding</keyword>
<evidence type="ECO:0000256" key="6">
    <source>
        <dbReference type="ARBA" id="ARBA00022989"/>
    </source>
</evidence>
<proteinExistence type="inferred from homology"/>
<dbReference type="Pfam" id="PF00005">
    <property type="entry name" value="ABC_tran"/>
    <property type="match status" value="1"/>
</dbReference>
<reference evidence="11 12" key="1">
    <citation type="submission" date="2019-06" db="EMBL/GenBank/DDBJ databases">
        <title>New taxonomy in bacterial strain CC-CFT640, isolated from vineyard.</title>
        <authorList>
            <person name="Lin S.-Y."/>
            <person name="Tsai C.-F."/>
            <person name="Young C.-C."/>
        </authorList>
    </citation>
    <scope>NUCLEOTIDE SEQUENCE [LARGE SCALE GENOMIC DNA]</scope>
    <source>
        <strain evidence="11 12">CC-CFT640</strain>
    </source>
</reference>
<evidence type="ECO:0000313" key="12">
    <source>
        <dbReference type="Proteomes" id="UP000321638"/>
    </source>
</evidence>
<name>A0A5C8P8K8_9HYPH</name>
<evidence type="ECO:0000259" key="9">
    <source>
        <dbReference type="PROSITE" id="PS50893"/>
    </source>
</evidence>
<comment type="caution">
    <text evidence="11">The sequence shown here is derived from an EMBL/GenBank/DDBJ whole genome shotgun (WGS) entry which is preliminary data.</text>
</comment>
<feature type="transmembrane region" description="Helical" evidence="8">
    <location>
        <begin position="20"/>
        <end position="45"/>
    </location>
</feature>
<dbReference type="InterPro" id="IPR036640">
    <property type="entry name" value="ABC1_TM_sf"/>
</dbReference>
<dbReference type="Pfam" id="PF00664">
    <property type="entry name" value="ABC_membrane"/>
    <property type="match status" value="1"/>
</dbReference>
<dbReference type="SUPFAM" id="SSF52540">
    <property type="entry name" value="P-loop containing nucleoside triphosphate hydrolases"/>
    <property type="match status" value="1"/>
</dbReference>
<dbReference type="RefSeq" id="WP_147852026.1">
    <property type="nucleotide sequence ID" value="NZ_VDUZ01000069.1"/>
</dbReference>
<dbReference type="Gene3D" id="1.20.1560.10">
    <property type="entry name" value="ABC transporter type 1, transmembrane domain"/>
    <property type="match status" value="1"/>
</dbReference>
<dbReference type="Proteomes" id="UP000321638">
    <property type="component" value="Unassembled WGS sequence"/>
</dbReference>
<dbReference type="InterPro" id="IPR011527">
    <property type="entry name" value="ABC1_TM_dom"/>
</dbReference>
<feature type="domain" description="ABC transmembrane type-1" evidence="10">
    <location>
        <begin position="23"/>
        <end position="296"/>
    </location>
</feature>
<comment type="similarity">
    <text evidence="2">Belongs to the ABC transporter superfamily.</text>
</comment>